<reference evidence="3 4" key="1">
    <citation type="submission" date="2023-02" db="EMBL/GenBank/DDBJ databases">
        <authorList>
            <person name="Wang Y."/>
        </authorList>
    </citation>
    <scope>NUCLEOTIDE SEQUENCE [LARGE SCALE GENOMIC DNA]</scope>
</reference>
<organism evidence="3 4">
    <name type="scientific">Campylobacter phage vB_Cj_QDYZ</name>
    <dbReference type="NCBI Taxonomy" id="3032374"/>
    <lineage>
        <taxon>Viruses</taxon>
        <taxon>Duplodnaviria</taxon>
        <taxon>Heunggongvirae</taxon>
        <taxon>Uroviricota</taxon>
        <taxon>Caudoviricetes</taxon>
        <taxon>Connertonviridae</taxon>
        <taxon>Fletchervirus</taxon>
        <taxon>Fletchervirus QDYZ</taxon>
    </lineage>
</organism>
<dbReference type="Proteomes" id="UP001225733">
    <property type="component" value="Segment"/>
</dbReference>
<keyword evidence="2" id="KW-1133">Transmembrane helix</keyword>
<accession>A0AAF0GBW5</accession>
<dbReference type="EMBL" id="OQ515481">
    <property type="protein sequence ID" value="WGA02306.1"/>
    <property type="molecule type" value="Genomic_DNA"/>
</dbReference>
<feature type="transmembrane region" description="Helical" evidence="2">
    <location>
        <begin position="12"/>
        <end position="30"/>
    </location>
</feature>
<sequence>MFNIILSVIKSNIVYIIFGCLLVAITYRYISLEKSNAVLIENEKQLTQNLNESKKELEVLDKYNKITVEIFKEKETKYKEVLRNIKDIETKIKNLQPIGKDKNETQYIIINF</sequence>
<keyword evidence="1" id="KW-0175">Coiled coil</keyword>
<feature type="coiled-coil region" evidence="1">
    <location>
        <begin position="36"/>
        <end position="91"/>
    </location>
</feature>
<evidence type="ECO:0000313" key="4">
    <source>
        <dbReference type="Proteomes" id="UP001225733"/>
    </source>
</evidence>
<evidence type="ECO:0000313" key="3">
    <source>
        <dbReference type="EMBL" id="WGA02306.1"/>
    </source>
</evidence>
<keyword evidence="2" id="KW-0812">Transmembrane</keyword>
<evidence type="ECO:0000256" key="2">
    <source>
        <dbReference type="SAM" id="Phobius"/>
    </source>
</evidence>
<evidence type="ECO:0000256" key="1">
    <source>
        <dbReference type="SAM" id="Coils"/>
    </source>
</evidence>
<proteinExistence type="predicted"/>
<keyword evidence="2" id="KW-0472">Membrane</keyword>
<protein>
    <submittedName>
        <fullName evidence="3">Uncharacterized protein</fullName>
    </submittedName>
</protein>
<keyword evidence="4" id="KW-1185">Reference proteome</keyword>
<name>A0AAF0GBW5_9CAUD</name>